<accession>A0A1Y2T4N9</accession>
<gene>
    <name evidence="3" type="ORF">A6D92_06575</name>
    <name evidence="2" type="ORF">CWE10_12325</name>
</gene>
<sequence length="76" mass="7858">MAHRPASWFRNVAVAGLVVALAMVPAIAALLHGALPLWLHIPLTVLALSLLALGSAAAGVAAVEFRQRQQPAKSGE</sequence>
<evidence type="ECO:0000313" key="4">
    <source>
        <dbReference type="Proteomes" id="UP000194267"/>
    </source>
</evidence>
<organism evidence="3 4">
    <name type="scientific">Symbiobacterium thermophilum</name>
    <dbReference type="NCBI Taxonomy" id="2734"/>
    <lineage>
        <taxon>Bacteria</taxon>
        <taxon>Bacillati</taxon>
        <taxon>Bacillota</taxon>
        <taxon>Clostridia</taxon>
        <taxon>Eubacteriales</taxon>
        <taxon>Symbiobacteriaceae</taxon>
        <taxon>Symbiobacterium</taxon>
    </lineage>
</organism>
<reference evidence="3" key="1">
    <citation type="submission" date="2016-04" db="EMBL/GenBank/DDBJ databases">
        <authorList>
            <person name="Evans L.H."/>
            <person name="Alamgir A."/>
            <person name="Owens N."/>
            <person name="Weber N.D."/>
            <person name="Virtaneva K."/>
            <person name="Barbian K."/>
            <person name="Babar A."/>
            <person name="Rosenke K."/>
        </authorList>
    </citation>
    <scope>NUCLEOTIDE SEQUENCE [LARGE SCALE GENOMIC DNA]</scope>
    <source>
        <strain evidence="3">G2</strain>
    </source>
</reference>
<dbReference type="AlphaFoldDB" id="A0A1Y2T4N9"/>
<evidence type="ECO:0000313" key="2">
    <source>
        <dbReference type="EMBL" id="MBY6276975.1"/>
    </source>
</evidence>
<dbReference type="Proteomes" id="UP000194267">
    <property type="component" value="Unassembled WGS sequence"/>
</dbReference>
<feature type="transmembrane region" description="Helical" evidence="1">
    <location>
        <begin position="12"/>
        <end position="31"/>
    </location>
</feature>
<evidence type="ECO:0000313" key="3">
    <source>
        <dbReference type="EMBL" id="OTA41452.1"/>
    </source>
</evidence>
<comment type="caution">
    <text evidence="3">The sequence shown here is derived from an EMBL/GenBank/DDBJ whole genome shotgun (WGS) entry which is preliminary data.</text>
</comment>
<feature type="transmembrane region" description="Helical" evidence="1">
    <location>
        <begin position="37"/>
        <end position="63"/>
    </location>
</feature>
<keyword evidence="1" id="KW-0472">Membrane</keyword>
<dbReference type="RefSeq" id="WP_011197355.1">
    <property type="nucleotide sequence ID" value="NZ_JACSIR010000135.1"/>
</dbReference>
<keyword evidence="1" id="KW-1133">Transmembrane helix</keyword>
<reference evidence="4" key="2">
    <citation type="submission" date="2016-04" db="EMBL/GenBank/DDBJ databases">
        <authorList>
            <person name="Antunes L.P."/>
            <person name="Martins L.F."/>
            <person name="Pereira R.V."/>
            <person name="Thomas A.M."/>
            <person name="Barbosa D."/>
            <person name="Nascimento L."/>
            <person name="Silva G.M."/>
            <person name="Condomitti G.W."/>
            <person name="Digiampietri L.A."/>
            <person name="Lombardi K.C."/>
            <person name="Ramos P.L."/>
            <person name="Quaggio R.B."/>
            <person name="Oliveira J.C."/>
            <person name="Pascon R.C."/>
            <person name="Cruz J.B."/>
            <person name="Silva A.M."/>
            <person name="Setubal J.C."/>
        </authorList>
    </citation>
    <scope>NUCLEOTIDE SEQUENCE [LARGE SCALE GENOMIC DNA]</scope>
</reference>
<dbReference type="EMBL" id="LWLV01000456">
    <property type="protein sequence ID" value="OTA41452.1"/>
    <property type="molecule type" value="Genomic_DNA"/>
</dbReference>
<protein>
    <submittedName>
        <fullName evidence="3">Uncharacterized protein</fullName>
    </submittedName>
</protein>
<reference evidence="2" key="3">
    <citation type="submission" date="2017-11" db="EMBL/GenBank/DDBJ databases">
        <title>Three new genomes from thermophilic consortium.</title>
        <authorList>
            <person name="Quaggio R."/>
            <person name="Amgarten D."/>
            <person name="Setubal J.C."/>
        </authorList>
    </citation>
    <scope>NUCLEOTIDE SEQUENCE</scope>
    <source>
        <strain evidence="2">ZCTH01-B2</strain>
    </source>
</reference>
<name>A0A1Y2T4N9_SYMTR</name>
<evidence type="ECO:0000256" key="1">
    <source>
        <dbReference type="SAM" id="Phobius"/>
    </source>
</evidence>
<proteinExistence type="predicted"/>
<keyword evidence="1" id="KW-0812">Transmembrane</keyword>
<dbReference type="Proteomes" id="UP000732377">
    <property type="component" value="Unassembled WGS sequence"/>
</dbReference>
<dbReference type="EMBL" id="PIUK01000125">
    <property type="protein sequence ID" value="MBY6276975.1"/>
    <property type="molecule type" value="Genomic_DNA"/>
</dbReference>